<evidence type="ECO:0000256" key="1">
    <source>
        <dbReference type="SAM" id="Phobius"/>
    </source>
</evidence>
<keyword evidence="1" id="KW-0472">Membrane</keyword>
<dbReference type="EMBL" id="CAADJG010000002">
    <property type="protein sequence ID" value="VFS76557.1"/>
    <property type="molecule type" value="Genomic_DNA"/>
</dbReference>
<feature type="transmembrane region" description="Helical" evidence="1">
    <location>
        <begin position="23"/>
        <end position="47"/>
    </location>
</feature>
<dbReference type="Proteomes" id="UP000332594">
    <property type="component" value="Unassembled WGS sequence"/>
</dbReference>
<dbReference type="AlphaFoldDB" id="A0A485BRV7"/>
<sequence>MARYAASASQGLQGRPILLRHQLAYGGGNLLGSGALAISGAWLLYFYTTFCG</sequence>
<evidence type="ECO:0000313" key="3">
    <source>
        <dbReference type="Proteomes" id="UP000332594"/>
    </source>
</evidence>
<proteinExistence type="predicted"/>
<protein>
    <submittedName>
        <fullName evidence="2">Uncharacterized protein</fullName>
    </submittedName>
</protein>
<reference evidence="2 3" key="1">
    <citation type="submission" date="2019-03" db="EMBL/GenBank/DDBJ databases">
        <authorList>
            <consortium name="Pathogen Informatics"/>
        </authorList>
    </citation>
    <scope>NUCLEOTIDE SEQUENCE [LARGE SCALE GENOMIC DNA]</scope>
    <source>
        <strain evidence="2 3">NCTC13038</strain>
    </source>
</reference>
<keyword evidence="1" id="KW-0812">Transmembrane</keyword>
<gene>
    <name evidence="2" type="ORF">NCTC13038_03579</name>
</gene>
<accession>A0A485BRV7</accession>
<keyword evidence="1" id="KW-1133">Transmembrane helix</keyword>
<evidence type="ECO:0000313" key="2">
    <source>
        <dbReference type="EMBL" id="VFS76557.1"/>
    </source>
</evidence>
<name>A0A485BRV7_RAOTE</name>
<organism evidence="2 3">
    <name type="scientific">Raoultella terrigena</name>
    <name type="common">Klebsiella terrigena</name>
    <dbReference type="NCBI Taxonomy" id="577"/>
    <lineage>
        <taxon>Bacteria</taxon>
        <taxon>Pseudomonadati</taxon>
        <taxon>Pseudomonadota</taxon>
        <taxon>Gammaproteobacteria</taxon>
        <taxon>Enterobacterales</taxon>
        <taxon>Enterobacteriaceae</taxon>
        <taxon>Klebsiella/Raoultella group</taxon>
        <taxon>Raoultella</taxon>
    </lineage>
</organism>